<dbReference type="GO" id="GO:0016787">
    <property type="term" value="F:hydrolase activity"/>
    <property type="evidence" value="ECO:0007669"/>
    <property type="project" value="UniProtKB-KW"/>
</dbReference>
<evidence type="ECO:0000256" key="13">
    <source>
        <dbReference type="ARBA" id="ARBA00035852"/>
    </source>
</evidence>
<keyword evidence="4" id="KW-1003">Cell membrane</keyword>
<keyword evidence="5" id="KW-0963">Cytoplasm</keyword>
<evidence type="ECO:0000256" key="5">
    <source>
        <dbReference type="ARBA" id="ARBA00022490"/>
    </source>
</evidence>
<comment type="catalytic activity">
    <reaction evidence="23">
        <text>tetradecanoyl-CoA + H2O = tetradecanoate + CoA + H(+)</text>
        <dbReference type="Rhea" id="RHEA:40119"/>
        <dbReference type="ChEBI" id="CHEBI:15377"/>
        <dbReference type="ChEBI" id="CHEBI:15378"/>
        <dbReference type="ChEBI" id="CHEBI:30807"/>
        <dbReference type="ChEBI" id="CHEBI:57287"/>
        <dbReference type="ChEBI" id="CHEBI:57385"/>
    </reaction>
    <physiologicalReaction direction="left-to-right" evidence="23">
        <dbReference type="Rhea" id="RHEA:40120"/>
    </physiologicalReaction>
</comment>
<evidence type="ECO:0000256" key="8">
    <source>
        <dbReference type="ARBA" id="ARBA00022832"/>
    </source>
</evidence>
<comment type="catalytic activity">
    <reaction evidence="14">
        <text>(9Z)-octadecenoyl-CoA + H2O = (9Z)-octadecenoate + CoA + H(+)</text>
        <dbReference type="Rhea" id="RHEA:40139"/>
        <dbReference type="ChEBI" id="CHEBI:15377"/>
        <dbReference type="ChEBI" id="CHEBI:15378"/>
        <dbReference type="ChEBI" id="CHEBI:30823"/>
        <dbReference type="ChEBI" id="CHEBI:57287"/>
        <dbReference type="ChEBI" id="CHEBI:57387"/>
    </reaction>
    <physiologicalReaction direction="left-to-right" evidence="14">
        <dbReference type="Rhea" id="RHEA:40140"/>
    </physiologicalReaction>
</comment>
<feature type="region of interest" description="Disordered" evidence="24">
    <location>
        <begin position="97"/>
        <end position="122"/>
    </location>
</feature>
<dbReference type="InterPro" id="IPR029069">
    <property type="entry name" value="HotDog_dom_sf"/>
</dbReference>
<keyword evidence="6" id="KW-0053">Apoptosis</keyword>
<keyword evidence="8" id="KW-0276">Fatty acid metabolism</keyword>
<proteinExistence type="inferred from homology"/>
<evidence type="ECO:0000256" key="1">
    <source>
        <dbReference type="ARBA" id="ARBA00004170"/>
    </source>
</evidence>
<evidence type="ECO:0000256" key="20">
    <source>
        <dbReference type="ARBA" id="ARBA00047734"/>
    </source>
</evidence>
<evidence type="ECO:0000256" key="18">
    <source>
        <dbReference type="ARBA" id="ARBA00043210"/>
    </source>
</evidence>
<accession>A0A173LJD2</accession>
<dbReference type="EMBL" id="CP015961">
    <property type="protein sequence ID" value="ANI90832.1"/>
    <property type="molecule type" value="Genomic_DNA"/>
</dbReference>
<dbReference type="RefSeq" id="WP_067474372.1">
    <property type="nucleotide sequence ID" value="NZ_CP015961.1"/>
</dbReference>
<gene>
    <name evidence="26" type="ORF">BJL86_0020</name>
</gene>
<dbReference type="Pfam" id="PF03061">
    <property type="entry name" value="4HBT"/>
    <property type="match status" value="1"/>
</dbReference>
<keyword evidence="10" id="KW-0443">Lipid metabolism</keyword>
<dbReference type="PANTHER" id="PTHR12418:SF19">
    <property type="entry name" value="ACYL-COENZYME A THIOESTERASE THEM4"/>
    <property type="match status" value="1"/>
</dbReference>
<dbReference type="Gene3D" id="3.10.129.10">
    <property type="entry name" value="Hotdog Thioesterase"/>
    <property type="match status" value="1"/>
</dbReference>
<comment type="subcellular location">
    <subcellularLocation>
        <location evidence="3">Cell projection</location>
        <location evidence="3">Ruffle membrane</location>
    </subcellularLocation>
    <subcellularLocation>
        <location evidence="2">Cytoplasm</location>
    </subcellularLocation>
    <subcellularLocation>
        <location evidence="1">Membrane</location>
        <topology evidence="1">Peripheral membrane protein</topology>
    </subcellularLocation>
</comment>
<feature type="region of interest" description="Disordered" evidence="24">
    <location>
        <begin position="1"/>
        <end position="29"/>
    </location>
</feature>
<keyword evidence="7" id="KW-0378">Hydrolase</keyword>
<evidence type="ECO:0000256" key="23">
    <source>
        <dbReference type="ARBA" id="ARBA00048180"/>
    </source>
</evidence>
<keyword evidence="12" id="KW-0966">Cell projection</keyword>
<evidence type="ECO:0000256" key="16">
    <source>
        <dbReference type="ARBA" id="ARBA00038848"/>
    </source>
</evidence>
<evidence type="ECO:0000256" key="14">
    <source>
        <dbReference type="ARBA" id="ARBA00037002"/>
    </source>
</evidence>
<evidence type="ECO:0000256" key="11">
    <source>
        <dbReference type="ARBA" id="ARBA00023136"/>
    </source>
</evidence>
<dbReference type="GO" id="GO:0016020">
    <property type="term" value="C:membrane"/>
    <property type="evidence" value="ECO:0007669"/>
    <property type="project" value="UniProtKB-SubCell"/>
</dbReference>
<dbReference type="AlphaFoldDB" id="A0A173LJD2"/>
<evidence type="ECO:0000256" key="17">
    <source>
        <dbReference type="ARBA" id="ARBA00040123"/>
    </source>
</evidence>
<dbReference type="KEGG" id="dtm:BJL86_0020"/>
<feature type="domain" description="Thioesterase" evidence="25">
    <location>
        <begin position="156"/>
        <end position="226"/>
    </location>
</feature>
<evidence type="ECO:0000256" key="12">
    <source>
        <dbReference type="ARBA" id="ARBA00023273"/>
    </source>
</evidence>
<dbReference type="InterPro" id="IPR006683">
    <property type="entry name" value="Thioestr_dom"/>
</dbReference>
<name>A0A173LJD2_9ACTN</name>
<evidence type="ECO:0000256" key="19">
    <source>
        <dbReference type="ARBA" id="ARBA00047588"/>
    </source>
</evidence>
<evidence type="ECO:0000313" key="27">
    <source>
        <dbReference type="Proteomes" id="UP000186104"/>
    </source>
</evidence>
<sequence>MSKDTSAEDPWHSGGKLHPVLGTRDPQLADAQRVWGEDFEPVDLSELEGADPHLEDVGEQMRRLRDALTGIADSGADLAEAAELLRRAADIVEPQSPDQATRLASQWRKGGPGARRTNPVGGTENVIAPPLRAFGHPDGSVSARITLGLPYQGPPGCVHGGMSALMLDHLFGFANHWVGLRGMTAHYEIDYRKPTPLLEPLDMKAWVESHEGRKIWVRATIESGGELRVEARALFISANVPLPGRDATAPGEER</sequence>
<evidence type="ECO:0000256" key="6">
    <source>
        <dbReference type="ARBA" id="ARBA00022703"/>
    </source>
</evidence>
<evidence type="ECO:0000259" key="25">
    <source>
        <dbReference type="Pfam" id="PF03061"/>
    </source>
</evidence>
<evidence type="ECO:0000313" key="26">
    <source>
        <dbReference type="EMBL" id="ANI90832.1"/>
    </source>
</evidence>
<comment type="catalytic activity">
    <reaction evidence="19">
        <text>octanoyl-CoA + H2O = octanoate + CoA + H(+)</text>
        <dbReference type="Rhea" id="RHEA:30143"/>
        <dbReference type="ChEBI" id="CHEBI:15377"/>
        <dbReference type="ChEBI" id="CHEBI:15378"/>
        <dbReference type="ChEBI" id="CHEBI:25646"/>
        <dbReference type="ChEBI" id="CHEBI:57287"/>
        <dbReference type="ChEBI" id="CHEBI:57386"/>
    </reaction>
    <physiologicalReaction direction="left-to-right" evidence="19">
        <dbReference type="Rhea" id="RHEA:30144"/>
    </physiologicalReaction>
</comment>
<keyword evidence="9" id="KW-0809">Transit peptide</keyword>
<evidence type="ECO:0000256" key="10">
    <source>
        <dbReference type="ARBA" id="ARBA00023098"/>
    </source>
</evidence>
<dbReference type="Proteomes" id="UP000186104">
    <property type="component" value="Chromosome"/>
</dbReference>
<evidence type="ECO:0000256" key="15">
    <source>
        <dbReference type="ARBA" id="ARBA00038456"/>
    </source>
</evidence>
<dbReference type="EC" id="3.1.2.2" evidence="16"/>
<keyword evidence="27" id="KW-1185">Reference proteome</keyword>
<evidence type="ECO:0000256" key="24">
    <source>
        <dbReference type="SAM" id="MobiDB-lite"/>
    </source>
</evidence>
<dbReference type="STRING" id="499555.BJL86_0020"/>
<feature type="compositionally biased region" description="Basic and acidic residues" evidence="24">
    <location>
        <begin position="1"/>
        <end position="11"/>
    </location>
</feature>
<organism evidence="26 27">
    <name type="scientific">Dietzia timorensis</name>
    <dbReference type="NCBI Taxonomy" id="499555"/>
    <lineage>
        <taxon>Bacteria</taxon>
        <taxon>Bacillati</taxon>
        <taxon>Actinomycetota</taxon>
        <taxon>Actinomycetes</taxon>
        <taxon>Mycobacteriales</taxon>
        <taxon>Dietziaceae</taxon>
        <taxon>Dietzia</taxon>
    </lineage>
</organism>
<evidence type="ECO:0000256" key="22">
    <source>
        <dbReference type="ARBA" id="ARBA00048074"/>
    </source>
</evidence>
<reference evidence="26 27" key="1">
    <citation type="submission" date="2016-06" db="EMBL/GenBank/DDBJ databases">
        <title>Complete genome sequence of a saline-alkali tolerant type strain Dietzia timorensis ID05-A0528T.</title>
        <authorList>
            <person name="Wu X."/>
        </authorList>
    </citation>
    <scope>NUCLEOTIDE SEQUENCE [LARGE SCALE GENOMIC DNA]</scope>
    <source>
        <strain evidence="26 27">ID05-A0528</strain>
    </source>
</reference>
<evidence type="ECO:0000256" key="4">
    <source>
        <dbReference type="ARBA" id="ARBA00022475"/>
    </source>
</evidence>
<evidence type="ECO:0000256" key="2">
    <source>
        <dbReference type="ARBA" id="ARBA00004496"/>
    </source>
</evidence>
<comment type="similarity">
    <text evidence="15">Belongs to the THEM4/THEM5 thioesterase family.</text>
</comment>
<dbReference type="SUPFAM" id="SSF54637">
    <property type="entry name" value="Thioesterase/thiol ester dehydrase-isomerase"/>
    <property type="match status" value="1"/>
</dbReference>
<evidence type="ECO:0000256" key="3">
    <source>
        <dbReference type="ARBA" id="ARBA00004632"/>
    </source>
</evidence>
<comment type="catalytic activity">
    <reaction evidence="13">
        <text>(5Z,8Z,11Z,14Z)-eicosatetraenoyl-CoA + H2O = (5Z,8Z,11Z,14Z)-eicosatetraenoate + CoA + H(+)</text>
        <dbReference type="Rhea" id="RHEA:40151"/>
        <dbReference type="ChEBI" id="CHEBI:15377"/>
        <dbReference type="ChEBI" id="CHEBI:15378"/>
        <dbReference type="ChEBI" id="CHEBI:32395"/>
        <dbReference type="ChEBI" id="CHEBI:57287"/>
        <dbReference type="ChEBI" id="CHEBI:57368"/>
    </reaction>
    <physiologicalReaction direction="left-to-right" evidence="13">
        <dbReference type="Rhea" id="RHEA:40152"/>
    </physiologicalReaction>
</comment>
<keyword evidence="11" id="KW-0472">Membrane</keyword>
<dbReference type="CDD" id="cd03443">
    <property type="entry name" value="PaaI_thioesterase"/>
    <property type="match status" value="1"/>
</dbReference>
<comment type="catalytic activity">
    <reaction evidence="22">
        <text>dodecanoyl-CoA + H2O = dodecanoate + CoA + H(+)</text>
        <dbReference type="Rhea" id="RHEA:30135"/>
        <dbReference type="ChEBI" id="CHEBI:15377"/>
        <dbReference type="ChEBI" id="CHEBI:15378"/>
        <dbReference type="ChEBI" id="CHEBI:18262"/>
        <dbReference type="ChEBI" id="CHEBI:57287"/>
        <dbReference type="ChEBI" id="CHEBI:57375"/>
    </reaction>
    <physiologicalReaction direction="left-to-right" evidence="22">
        <dbReference type="Rhea" id="RHEA:30136"/>
    </physiologicalReaction>
</comment>
<dbReference type="InterPro" id="IPR052365">
    <property type="entry name" value="THEM4/THEM5_acyl-CoA_thioest"/>
</dbReference>
<comment type="catalytic activity">
    <reaction evidence="21">
        <text>decanoyl-CoA + H2O = decanoate + CoA + H(+)</text>
        <dbReference type="Rhea" id="RHEA:40059"/>
        <dbReference type="ChEBI" id="CHEBI:15377"/>
        <dbReference type="ChEBI" id="CHEBI:15378"/>
        <dbReference type="ChEBI" id="CHEBI:27689"/>
        <dbReference type="ChEBI" id="CHEBI:57287"/>
        <dbReference type="ChEBI" id="CHEBI:61430"/>
    </reaction>
    <physiologicalReaction direction="left-to-right" evidence="21">
        <dbReference type="Rhea" id="RHEA:40060"/>
    </physiologicalReaction>
</comment>
<evidence type="ECO:0000256" key="21">
    <source>
        <dbReference type="ARBA" id="ARBA00047969"/>
    </source>
</evidence>
<dbReference type="PANTHER" id="PTHR12418">
    <property type="entry name" value="ACYL-COENZYME A THIOESTERASE THEM4"/>
    <property type="match status" value="1"/>
</dbReference>
<dbReference type="GO" id="GO:0005737">
    <property type="term" value="C:cytoplasm"/>
    <property type="evidence" value="ECO:0007669"/>
    <property type="project" value="UniProtKB-SubCell"/>
</dbReference>
<evidence type="ECO:0000256" key="7">
    <source>
        <dbReference type="ARBA" id="ARBA00022801"/>
    </source>
</evidence>
<comment type="catalytic activity">
    <reaction evidence="20">
        <text>hexadecanoyl-CoA + H2O = hexadecanoate + CoA + H(+)</text>
        <dbReference type="Rhea" id="RHEA:16645"/>
        <dbReference type="ChEBI" id="CHEBI:7896"/>
        <dbReference type="ChEBI" id="CHEBI:15377"/>
        <dbReference type="ChEBI" id="CHEBI:15378"/>
        <dbReference type="ChEBI" id="CHEBI:57287"/>
        <dbReference type="ChEBI" id="CHEBI:57379"/>
        <dbReference type="EC" id="3.1.2.2"/>
    </reaction>
    <physiologicalReaction direction="left-to-right" evidence="20">
        <dbReference type="Rhea" id="RHEA:16646"/>
    </physiologicalReaction>
</comment>
<protein>
    <recommendedName>
        <fullName evidence="17">Acyl-coenzyme A thioesterase THEM4</fullName>
        <ecNumber evidence="16">3.1.2.2</ecNumber>
    </recommendedName>
    <alternativeName>
        <fullName evidence="18">Thioesterase superfamily member 4</fullName>
    </alternativeName>
</protein>
<dbReference type="GO" id="GO:0006631">
    <property type="term" value="P:fatty acid metabolic process"/>
    <property type="evidence" value="ECO:0007669"/>
    <property type="project" value="UniProtKB-KW"/>
</dbReference>
<evidence type="ECO:0000256" key="9">
    <source>
        <dbReference type="ARBA" id="ARBA00022946"/>
    </source>
</evidence>